<dbReference type="InterPro" id="IPR026890">
    <property type="entry name" value="Mononeg_mRNAcap"/>
</dbReference>
<evidence type="ECO:0000256" key="5">
    <source>
        <dbReference type="ARBA" id="ARBA00022664"/>
    </source>
</evidence>
<dbReference type="InterPro" id="IPR014023">
    <property type="entry name" value="Mononeg_RNA_pol_cat"/>
</dbReference>
<evidence type="ECO:0000256" key="4">
    <source>
        <dbReference type="ARBA" id="ARBA00022484"/>
    </source>
</evidence>
<dbReference type="Pfam" id="PF14318">
    <property type="entry name" value="Mononeg_mRNAcap"/>
    <property type="match status" value="1"/>
</dbReference>
<dbReference type="PROSITE" id="PS50526">
    <property type="entry name" value="RDRP_SSRNA_NEG_NONSEG"/>
    <property type="match status" value="1"/>
</dbReference>
<keyword evidence="12" id="KW-0693">Viral RNA replication</keyword>
<keyword evidence="8" id="KW-0548">Nucleotidyltransferase</keyword>
<reference evidence="25" key="1">
    <citation type="submission" date="2020-11" db="EMBL/GenBank/DDBJ databases">
        <title>Plant Virus Collection isolate.</title>
        <authorList>
            <person name="Knierim D."/>
            <person name="Margaria P."/>
            <person name="Menzel W."/>
            <person name="Winter S."/>
        </authorList>
    </citation>
    <scope>NUCLEOTIDE SEQUENCE</scope>
    <source>
        <strain evidence="25">DSMZ PV-0719</strain>
    </source>
</reference>
<comment type="catalytic activity">
    <reaction evidence="20">
        <text>a 5'-end (5'-triphosphoguanosine)-adenylyl-adenylyl-cytidylyl-adenosine in mRNA + S-adenosyl-L-methionine = a 5'-end (5'-triphosphoguanosine)-(2'-O-methyladenylyl)-adenylyl-cytidylyl-adenosine in mRNA + S-adenosyl-L-homocysteine + H(+)</text>
        <dbReference type="Rhea" id="RHEA:65380"/>
        <dbReference type="Rhea" id="RHEA-COMP:16797"/>
        <dbReference type="Rhea" id="RHEA-COMP:16801"/>
        <dbReference type="ChEBI" id="CHEBI:15378"/>
        <dbReference type="ChEBI" id="CHEBI:57856"/>
        <dbReference type="ChEBI" id="CHEBI:59789"/>
        <dbReference type="ChEBI" id="CHEBI:156482"/>
        <dbReference type="ChEBI" id="CHEBI:156484"/>
    </reaction>
</comment>
<sequence length="1942" mass="221419">MEDWEEKDSYNYGDDDVWGGSQSEDMHEGGDYHLQSALKTVDDYRKNFIFKNEEAKIRSVVGDMGALLDNITCISFWWKLATLNTRLNENYIMSDLTVHGLLAVNTGMIGDLVRSEMRVVYQGDVFPDVNMSRYVSSRIQHVTILYPNLIWVTRLMCFVLLMKNNLKTIRAKGTSIFPNLEHFSLVGENAVVQVEPSFLLTFNTDLLHINVGGRRFWCPMQYFINASDKIQERHNVLLYVSLCNPLIPRLSPSVDMVIRVIEIFDRLLARLGNEGYSDVSVFEALIVGIIIDRDDPDLILLPGEFTRSIINDTSEMGRAYVEEMREYLLNLSVDQLADLHGLYRIWGHPVIDIDGGLEKMKNISLKEKYTDEALGRTVGQKFKEIFFQNYRAKHGFYPPHRLPGDPDSANDDEDDEIPPATYLTTCLATGKPFSTSNVGYKLEDWDTVILKKAFEIPYSWNIVHTIKDKAISPNRVELCNNLVSRGHVFNQNMRRVILKTISTPMKPMRDFLKSVAAFGLALVFLLIGLYPKERELKVLPRFFSLMTHELRLYFTATEQLLNDKILKYFPEITMSLNLLEMQKKMGKMSGMQKTQSVSVTYVVNMDFVKWNQQMRKNICTYVFRPLGELFGLPLLFERTHYLLEKCVIYLSSGERELIPDSEKGVKVDNKYVWENDGSGKEGLRQKGWTIMTDCDIKLVADRLGMNSSLVGGGDNQVLTITLTTEDVGEDGNVSIEGKQKIKERMRVFMEELQKHFDKRGLPLKTSETWTSTSLFMYNKHMYHNGRPLRTVLKQISRCFPFSNSSIMSSSLMCNSLSTTLKSAMQKEHFLVGILTMKAMWGMYISNLAVNMNPLFYSTRGCLLSGKYTITRNRVEEQSNVTERNLEMLWAKIMYLPSVMGGPGVANCFNLTQRGFPDAVTEGFLFLQRLHAEMHMINPKMGAAVGELLGMSFKKEPNFEKLVEDPASLSHDAPSHSTSVLRERARSAVMEMASGVNREFVDLMKVADKNKELEFYKSLCSGEEIDPKVLHEIAKSSMYGVTNSLLSRVDKTRTIKRMNETVSVVSDIAAAEEKYIGYLLVRDNKPHDLKLTGCTRVLADVARQMSYGKRILGTTVPHPAEYLAVFPASHPECMTGFISMRVQPSTKDERMTSTGPCKPYYGSYTKERFRATEIASAYGDEDVLKRATNIQKLIGWRYSAESMFGELITAVFRAVTNIDPTHLRVREEVIRGSYDHRRNTDSNTHGGIPNFLNTISTYLSICTSTWTEHSRSGRNEYIHFQACIITCILKMMPMLTSNHQFPRIQEFHAHETCGTCITEIENIDPIRTAPKRPVSFPTLVGNTLVYMDAEDVRIDYHKKVLIEETNTIAPLLMSSEMLDGEINLLEDCVSTMLILESYGIKHHTAKSYMILARERIDLGLCLTRFREKSVSLRVLLPFLTTVIPGSLNVLCDTPAGYIEKFNTLGWTTEGKIEGSTSSFRIDFWDRDIPVSYLSTINSTLGGIPMQVAMHIVGRFPRVLSCLDCLDILRKMIHQTAQFSVNITLCAIHNNMMKRLPITNVHPDNVLKGRPVSDEPDLYGLTPGTTEIQQVLPSDESDMVELPRPTRLQEVGELLHNNLWSNLIQNFITSVWIDRIIIDNTLEALEMLMGALKIREGFQKDIYILVDELSQEETGVIYEKFRSSRLRGCRVVIIYDTADIPSGDMLLISQSESWKQDETGGKEVYVIYGGSQLNRMEDDMKRRIEEVYYDNSLIQTSFLSVVHLGAYPRHTVNLSALAAVMNQGEVFESDRYGGRSGRSLFTTLSGTRGLVSRYRFRTRYEMINLFQRGLEKIEKIDTFQKGRVKTPKIQMELMLLYVSAVAHCPDDQSEFVKRIKRMRLDSIRGTIKPALRRAALESLASRFYLGMRDYLSKIEHIQFHIDDLSQGINFKTQRRVGVNLIGSM</sequence>
<keyword evidence="7" id="KW-0949">S-adenosyl-L-methionine</keyword>
<evidence type="ECO:0000256" key="6">
    <source>
        <dbReference type="ARBA" id="ARBA00022679"/>
    </source>
</evidence>
<keyword evidence="6" id="KW-0808">Transferase</keyword>
<evidence type="ECO:0000256" key="9">
    <source>
        <dbReference type="ARBA" id="ARBA00022741"/>
    </source>
</evidence>
<evidence type="ECO:0000259" key="24">
    <source>
        <dbReference type="PROSITE" id="PS50526"/>
    </source>
</evidence>
<dbReference type="Pfam" id="PF00946">
    <property type="entry name" value="Mononeg_RNA_pol"/>
    <property type="match status" value="1"/>
</dbReference>
<protein>
    <recommendedName>
        <fullName evidence="3">RNA-directed RNA polymerase</fullName>
        <ecNumber evidence="3">2.7.7.48</ecNumber>
    </recommendedName>
    <alternativeName>
        <fullName evidence="19">Replicase</fullName>
    </alternativeName>
    <alternativeName>
        <fullName evidence="18">Transcriptase</fullName>
    </alternativeName>
</protein>
<evidence type="ECO:0000256" key="8">
    <source>
        <dbReference type="ARBA" id="ARBA00022695"/>
    </source>
</evidence>
<dbReference type="GO" id="GO:0044423">
    <property type="term" value="C:virion component"/>
    <property type="evidence" value="ECO:0007669"/>
    <property type="project" value="UniProtKB-KW"/>
</dbReference>
<evidence type="ECO:0000256" key="20">
    <source>
        <dbReference type="ARBA" id="ARBA00047332"/>
    </source>
</evidence>
<evidence type="ECO:0000256" key="22">
    <source>
        <dbReference type="ARBA" id="ARBA00048548"/>
    </source>
</evidence>
<evidence type="ECO:0000256" key="3">
    <source>
        <dbReference type="ARBA" id="ARBA00012494"/>
    </source>
</evidence>
<keyword evidence="15" id="KW-0511">Multifunctional enzyme</keyword>
<dbReference type="EC" id="2.7.7.48" evidence="3"/>
<evidence type="ECO:0000256" key="12">
    <source>
        <dbReference type="ARBA" id="ARBA00022953"/>
    </source>
</evidence>
<feature type="region of interest" description="Disordered" evidence="23">
    <location>
        <begin position="1"/>
        <end position="26"/>
    </location>
</feature>
<comment type="subcellular location">
    <subcellularLocation>
        <location evidence="1">Host cytoplasm</location>
    </subcellularLocation>
    <subcellularLocation>
        <location evidence="2">Virion</location>
    </subcellularLocation>
</comment>
<comment type="catalytic activity">
    <reaction evidence="22">
        <text>GTP + H2O = GDP + phosphate + H(+)</text>
        <dbReference type="Rhea" id="RHEA:19669"/>
        <dbReference type="ChEBI" id="CHEBI:15377"/>
        <dbReference type="ChEBI" id="CHEBI:15378"/>
        <dbReference type="ChEBI" id="CHEBI:37565"/>
        <dbReference type="ChEBI" id="CHEBI:43474"/>
        <dbReference type="ChEBI" id="CHEBI:58189"/>
    </reaction>
</comment>
<comment type="catalytic activity">
    <reaction evidence="17">
        <text>a 5'-end (5'-triphosphoguanosine)-(2'-O-methyladenylyl)-adenylyl-cytidylyl-adenosine in mRNA + S-adenosyl-L-methionine = a 5'-end (N(7)-methyl 5'-triphosphoguanosine)-(2'-O-methyladenylyl)-adenylyl-cytidylyl-adenosine in mRNA + S-adenosyl-L-homocysteine</text>
        <dbReference type="Rhea" id="RHEA:65440"/>
        <dbReference type="Rhea" id="RHEA-COMP:16798"/>
        <dbReference type="Rhea" id="RHEA-COMP:16801"/>
        <dbReference type="ChEBI" id="CHEBI:57856"/>
        <dbReference type="ChEBI" id="CHEBI:59789"/>
        <dbReference type="ChEBI" id="CHEBI:156482"/>
        <dbReference type="ChEBI" id="CHEBI:156483"/>
    </reaction>
</comment>
<keyword evidence="11" id="KW-0946">Virion</keyword>
<evidence type="ECO:0000256" key="7">
    <source>
        <dbReference type="ARBA" id="ARBA00022691"/>
    </source>
</evidence>
<evidence type="ECO:0000256" key="11">
    <source>
        <dbReference type="ARBA" id="ARBA00022844"/>
    </source>
</evidence>
<evidence type="ECO:0000256" key="18">
    <source>
        <dbReference type="ARBA" id="ARBA00030436"/>
    </source>
</evidence>
<evidence type="ECO:0000256" key="17">
    <source>
        <dbReference type="ARBA" id="ARBA00024499"/>
    </source>
</evidence>
<evidence type="ECO:0000256" key="21">
    <source>
        <dbReference type="ARBA" id="ARBA00047370"/>
    </source>
</evidence>
<organism evidence="25">
    <name type="scientific">Alphanucleorhabdovirus tuberosum</name>
    <dbReference type="NCBI Taxonomy" id="2749927"/>
    <lineage>
        <taxon>Viruses</taxon>
        <taxon>Riboviria</taxon>
        <taxon>Orthornavirae</taxon>
        <taxon>Negarnaviricota</taxon>
        <taxon>Haploviricotina</taxon>
        <taxon>Monjiviricetes</taxon>
        <taxon>Mononegavirales</taxon>
        <taxon>Rhabdoviridae</taxon>
        <taxon>Betarhabdovirinae</taxon>
        <taxon>Alphanucleorhabdovirus</taxon>
    </lineage>
</organism>
<evidence type="ECO:0000256" key="1">
    <source>
        <dbReference type="ARBA" id="ARBA00004192"/>
    </source>
</evidence>
<evidence type="ECO:0000256" key="15">
    <source>
        <dbReference type="ARBA" id="ARBA00023268"/>
    </source>
</evidence>
<evidence type="ECO:0000256" key="2">
    <source>
        <dbReference type="ARBA" id="ARBA00004328"/>
    </source>
</evidence>
<accession>A0A8F8N5E2</accession>
<keyword evidence="4 25" id="KW-0696">RNA-directed RNA polymerase</keyword>
<feature type="domain" description="RdRp catalytic" evidence="24">
    <location>
        <begin position="599"/>
        <end position="785"/>
    </location>
</feature>
<proteinExistence type="predicted"/>
<comment type="catalytic activity">
    <reaction evidence="16">
        <text>a 5'-end triphospho-adenylyl-adenylyl-cytidylyl-adenosine in mRNA + GDP + H(+) = a 5'-end (5'-triphosphoguanosine)-adenylyl-adenylyl-cytidylyl-adenosine in mRNA + diphosphate</text>
        <dbReference type="Rhea" id="RHEA:65436"/>
        <dbReference type="Rhea" id="RHEA-COMP:16797"/>
        <dbReference type="Rhea" id="RHEA-COMP:16799"/>
        <dbReference type="ChEBI" id="CHEBI:15378"/>
        <dbReference type="ChEBI" id="CHEBI:33019"/>
        <dbReference type="ChEBI" id="CHEBI:58189"/>
        <dbReference type="ChEBI" id="CHEBI:156484"/>
        <dbReference type="ChEBI" id="CHEBI:156503"/>
        <dbReference type="EC" id="2.7.7.88"/>
    </reaction>
</comment>
<name>A0A8F8N5E2_9RHAB</name>
<dbReference type="EMBL" id="MW274718">
    <property type="protein sequence ID" value="QYA72290.1"/>
    <property type="molecule type" value="Viral_cRNA"/>
</dbReference>
<dbReference type="GO" id="GO:0003968">
    <property type="term" value="F:RNA-directed RNA polymerase activity"/>
    <property type="evidence" value="ECO:0007669"/>
    <property type="project" value="UniProtKB-KW"/>
</dbReference>
<dbReference type="GO" id="GO:0030430">
    <property type="term" value="C:host cell cytoplasm"/>
    <property type="evidence" value="ECO:0007669"/>
    <property type="project" value="UniProtKB-SubCell"/>
</dbReference>
<evidence type="ECO:0000313" key="25">
    <source>
        <dbReference type="EMBL" id="QYA72290.1"/>
    </source>
</evidence>
<evidence type="ECO:0000256" key="13">
    <source>
        <dbReference type="ARBA" id="ARBA00023042"/>
    </source>
</evidence>
<dbReference type="GO" id="GO:0004482">
    <property type="term" value="F:mRNA 5'-cap (guanine-N7-)-methyltransferase activity"/>
    <property type="evidence" value="ECO:0007669"/>
    <property type="project" value="InterPro"/>
</dbReference>
<evidence type="ECO:0000256" key="14">
    <source>
        <dbReference type="ARBA" id="ARBA00023200"/>
    </source>
</evidence>
<evidence type="ECO:0000256" key="10">
    <source>
        <dbReference type="ARBA" id="ARBA00022840"/>
    </source>
</evidence>
<keyword evidence="9" id="KW-0547">Nucleotide-binding</keyword>
<keyword evidence="14" id="KW-1035">Host cytoplasm</keyword>
<keyword evidence="10" id="KW-0067">ATP-binding</keyword>
<keyword evidence="5" id="KW-0507">mRNA processing</keyword>
<evidence type="ECO:0000256" key="16">
    <source>
        <dbReference type="ARBA" id="ARBA00024494"/>
    </source>
</evidence>
<evidence type="ECO:0000256" key="19">
    <source>
        <dbReference type="ARBA" id="ARBA00031012"/>
    </source>
</evidence>
<keyword evidence="13" id="KW-0506">mRNA capping</keyword>
<dbReference type="GO" id="GO:0005524">
    <property type="term" value="F:ATP binding"/>
    <property type="evidence" value="ECO:0007669"/>
    <property type="project" value="UniProtKB-KW"/>
</dbReference>
<evidence type="ECO:0000256" key="23">
    <source>
        <dbReference type="SAM" id="MobiDB-lite"/>
    </source>
</evidence>
<comment type="catalytic activity">
    <reaction evidence="21">
        <text>a 5'-end (5'-triphosphoguanosine)-adenylyl-adenylyl-cytidylyl-adenosine in mRNA + 2 S-adenosyl-L-methionine = a 5'-end (N(7)-methyl 5'-triphosphoguanosine)-(2'-O-methyladenylyl)-adenylyl-cytidylyl-adenosine in mRNA + 2 S-adenosyl-L-homocysteine + H(+)</text>
        <dbReference type="Rhea" id="RHEA:65376"/>
        <dbReference type="Rhea" id="RHEA-COMP:16797"/>
        <dbReference type="Rhea" id="RHEA-COMP:16798"/>
        <dbReference type="ChEBI" id="CHEBI:15378"/>
        <dbReference type="ChEBI" id="CHEBI:57856"/>
        <dbReference type="ChEBI" id="CHEBI:59789"/>
        <dbReference type="ChEBI" id="CHEBI:156483"/>
        <dbReference type="ChEBI" id="CHEBI:156484"/>
        <dbReference type="EC" id="2.1.1.375"/>
    </reaction>
</comment>